<reference evidence="1" key="2">
    <citation type="journal article" date="2015" name="Data Brief">
        <title>Shoot transcriptome of the giant reed, Arundo donax.</title>
        <authorList>
            <person name="Barrero R.A."/>
            <person name="Guerrero F.D."/>
            <person name="Moolhuijzen P."/>
            <person name="Goolsby J.A."/>
            <person name="Tidwell J."/>
            <person name="Bellgard S.E."/>
            <person name="Bellgard M.I."/>
        </authorList>
    </citation>
    <scope>NUCLEOTIDE SEQUENCE</scope>
    <source>
        <tissue evidence="1">Shoot tissue taken approximately 20 cm above the soil surface</tissue>
    </source>
</reference>
<reference evidence="1" key="1">
    <citation type="submission" date="2014-09" db="EMBL/GenBank/DDBJ databases">
        <authorList>
            <person name="Magalhaes I.L.F."/>
            <person name="Oliveira U."/>
            <person name="Santos F.R."/>
            <person name="Vidigal T.H.D.A."/>
            <person name="Brescovit A.D."/>
            <person name="Santos A.J."/>
        </authorList>
    </citation>
    <scope>NUCLEOTIDE SEQUENCE</scope>
    <source>
        <tissue evidence="1">Shoot tissue taken approximately 20 cm above the soil surface</tissue>
    </source>
</reference>
<organism evidence="1">
    <name type="scientific">Arundo donax</name>
    <name type="common">Giant reed</name>
    <name type="synonym">Donax arundinaceus</name>
    <dbReference type="NCBI Taxonomy" id="35708"/>
    <lineage>
        <taxon>Eukaryota</taxon>
        <taxon>Viridiplantae</taxon>
        <taxon>Streptophyta</taxon>
        <taxon>Embryophyta</taxon>
        <taxon>Tracheophyta</taxon>
        <taxon>Spermatophyta</taxon>
        <taxon>Magnoliopsida</taxon>
        <taxon>Liliopsida</taxon>
        <taxon>Poales</taxon>
        <taxon>Poaceae</taxon>
        <taxon>PACMAD clade</taxon>
        <taxon>Arundinoideae</taxon>
        <taxon>Arundineae</taxon>
        <taxon>Arundo</taxon>
    </lineage>
</organism>
<proteinExistence type="predicted"/>
<sequence length="35" mass="4231">MHLPKAYLLWCDITCHRMFQHGLDKFNQSYICCLT</sequence>
<dbReference type="EMBL" id="GBRH01185171">
    <property type="protein sequence ID" value="JAE12725.1"/>
    <property type="molecule type" value="Transcribed_RNA"/>
</dbReference>
<accession>A0A0A9FI82</accession>
<dbReference type="AlphaFoldDB" id="A0A0A9FI82"/>
<name>A0A0A9FI82_ARUDO</name>
<protein>
    <submittedName>
        <fullName evidence="1">Uncharacterized protein</fullName>
    </submittedName>
</protein>
<evidence type="ECO:0000313" key="1">
    <source>
        <dbReference type="EMBL" id="JAE12725.1"/>
    </source>
</evidence>